<evidence type="ECO:0000256" key="1">
    <source>
        <dbReference type="SAM" id="MobiDB-lite"/>
    </source>
</evidence>
<proteinExistence type="predicted"/>
<accession>A0ABN9T7E9</accession>
<feature type="region of interest" description="Disordered" evidence="1">
    <location>
        <begin position="289"/>
        <end position="308"/>
    </location>
</feature>
<name>A0ABN9T7E9_9DINO</name>
<feature type="region of interest" description="Disordered" evidence="1">
    <location>
        <begin position="1"/>
        <end position="52"/>
    </location>
</feature>
<feature type="non-terminal residue" evidence="2">
    <location>
        <position position="1"/>
    </location>
</feature>
<evidence type="ECO:0000313" key="3">
    <source>
        <dbReference type="Proteomes" id="UP001189429"/>
    </source>
</evidence>
<reference evidence="2" key="1">
    <citation type="submission" date="2023-10" db="EMBL/GenBank/DDBJ databases">
        <authorList>
            <person name="Chen Y."/>
            <person name="Shah S."/>
            <person name="Dougan E. K."/>
            <person name="Thang M."/>
            <person name="Chan C."/>
        </authorList>
    </citation>
    <scope>NUCLEOTIDE SEQUENCE [LARGE SCALE GENOMIC DNA]</scope>
</reference>
<protein>
    <submittedName>
        <fullName evidence="2">Uncharacterized protein</fullName>
    </submittedName>
</protein>
<sequence>PLMPTGPLLRVAGCRRPPPRCRGSAATAAARTPPGAAPSAHAGASGTCRAPARPRTCRASGAASWCRSRAPTPAPSTPRTRAAQGGPTWGCAASPRRCSGARACARARRCASASARAGTPWRSPAPSPAGSCQTRAAWRRGCAAGWTLCCALARRPRCQTPPRSRRRGAPTSCGASRRGRGVPRGHCGRPCGPARPGTCTAAVAASPCCCWPRTACRWGRPAGSCGAARPSQAWWWSSGTTAATPRRRGAGVLRRGRGGRLGGAADLAGPGHAACLARDHGANALPRRDAAQLRGRGPGGLRPAQGWL</sequence>
<comment type="caution">
    <text evidence="2">The sequence shown here is derived from an EMBL/GenBank/DDBJ whole genome shotgun (WGS) entry which is preliminary data.</text>
</comment>
<feature type="compositionally biased region" description="Low complexity" evidence="1">
    <location>
        <begin position="21"/>
        <end position="52"/>
    </location>
</feature>
<evidence type="ECO:0000313" key="2">
    <source>
        <dbReference type="EMBL" id="CAK0840998.1"/>
    </source>
</evidence>
<dbReference type="Proteomes" id="UP001189429">
    <property type="component" value="Unassembled WGS sequence"/>
</dbReference>
<dbReference type="EMBL" id="CAUYUJ010014418">
    <property type="protein sequence ID" value="CAK0840998.1"/>
    <property type="molecule type" value="Genomic_DNA"/>
</dbReference>
<feature type="region of interest" description="Disordered" evidence="1">
    <location>
        <begin position="67"/>
        <end position="93"/>
    </location>
</feature>
<feature type="compositionally biased region" description="Low complexity" evidence="1">
    <location>
        <begin position="67"/>
        <end position="83"/>
    </location>
</feature>
<keyword evidence="3" id="KW-1185">Reference proteome</keyword>
<gene>
    <name evidence="2" type="ORF">PCOR1329_LOCUS36301</name>
</gene>
<feature type="region of interest" description="Disordered" evidence="1">
    <location>
        <begin position="158"/>
        <end position="183"/>
    </location>
</feature>
<organism evidence="2 3">
    <name type="scientific">Prorocentrum cordatum</name>
    <dbReference type="NCBI Taxonomy" id="2364126"/>
    <lineage>
        <taxon>Eukaryota</taxon>
        <taxon>Sar</taxon>
        <taxon>Alveolata</taxon>
        <taxon>Dinophyceae</taxon>
        <taxon>Prorocentrales</taxon>
        <taxon>Prorocentraceae</taxon>
        <taxon>Prorocentrum</taxon>
    </lineage>
</organism>
<feature type="non-terminal residue" evidence="2">
    <location>
        <position position="308"/>
    </location>
</feature>